<keyword evidence="2" id="KW-0805">Transcription regulation</keyword>
<evidence type="ECO:0000256" key="3">
    <source>
        <dbReference type="ARBA" id="ARBA00023082"/>
    </source>
</evidence>
<dbReference type="AlphaFoldDB" id="A0A3N1LIT4"/>
<dbReference type="SUPFAM" id="SSF88946">
    <property type="entry name" value="Sigma2 domain of RNA polymerase sigma factors"/>
    <property type="match status" value="1"/>
</dbReference>
<dbReference type="CDD" id="cd06171">
    <property type="entry name" value="Sigma70_r4"/>
    <property type="match status" value="1"/>
</dbReference>
<feature type="domain" description="RNA polymerase sigma-70 region 2" evidence="5">
    <location>
        <begin position="12"/>
        <end position="83"/>
    </location>
</feature>
<evidence type="ECO:0000256" key="1">
    <source>
        <dbReference type="ARBA" id="ARBA00010641"/>
    </source>
</evidence>
<dbReference type="InterPro" id="IPR013324">
    <property type="entry name" value="RNA_pol_sigma_r3/r4-like"/>
</dbReference>
<keyword evidence="8" id="KW-1185">Reference proteome</keyword>
<dbReference type="InterPro" id="IPR013249">
    <property type="entry name" value="RNA_pol_sigma70_r4_t2"/>
</dbReference>
<evidence type="ECO:0000259" key="5">
    <source>
        <dbReference type="Pfam" id="PF04542"/>
    </source>
</evidence>
<accession>A0A3N1LIT4</accession>
<dbReference type="Pfam" id="PF04542">
    <property type="entry name" value="Sigma70_r2"/>
    <property type="match status" value="1"/>
</dbReference>
<name>A0A3N1LIT4_9PROT</name>
<evidence type="ECO:0000259" key="6">
    <source>
        <dbReference type="Pfam" id="PF08281"/>
    </source>
</evidence>
<dbReference type="InterPro" id="IPR014284">
    <property type="entry name" value="RNA_pol_sigma-70_dom"/>
</dbReference>
<dbReference type="Proteomes" id="UP000278222">
    <property type="component" value="Unassembled WGS sequence"/>
</dbReference>
<dbReference type="RefSeq" id="WP_123690167.1">
    <property type="nucleotide sequence ID" value="NZ_AP019700.1"/>
</dbReference>
<comment type="similarity">
    <text evidence="1">Belongs to the sigma-70 factor family. ECF subfamily.</text>
</comment>
<dbReference type="GO" id="GO:0003677">
    <property type="term" value="F:DNA binding"/>
    <property type="evidence" value="ECO:0007669"/>
    <property type="project" value="InterPro"/>
</dbReference>
<dbReference type="InterPro" id="IPR039425">
    <property type="entry name" value="RNA_pol_sigma-70-like"/>
</dbReference>
<dbReference type="SUPFAM" id="SSF88659">
    <property type="entry name" value="Sigma3 and sigma4 domains of RNA polymerase sigma factors"/>
    <property type="match status" value="1"/>
</dbReference>
<feature type="domain" description="RNA polymerase sigma factor 70 region 4 type 2" evidence="6">
    <location>
        <begin position="117"/>
        <end position="168"/>
    </location>
</feature>
<organism evidence="7 8">
    <name type="scientific">Stella humosa</name>
    <dbReference type="NCBI Taxonomy" id="94"/>
    <lineage>
        <taxon>Bacteria</taxon>
        <taxon>Pseudomonadati</taxon>
        <taxon>Pseudomonadota</taxon>
        <taxon>Alphaproteobacteria</taxon>
        <taxon>Rhodospirillales</taxon>
        <taxon>Stellaceae</taxon>
        <taxon>Stella</taxon>
    </lineage>
</organism>
<dbReference type="InterPro" id="IPR007627">
    <property type="entry name" value="RNA_pol_sigma70_r2"/>
</dbReference>
<dbReference type="Pfam" id="PF08281">
    <property type="entry name" value="Sigma70_r4_2"/>
    <property type="match status" value="1"/>
</dbReference>
<dbReference type="Gene3D" id="1.10.1740.10">
    <property type="match status" value="1"/>
</dbReference>
<dbReference type="PANTHER" id="PTHR43133">
    <property type="entry name" value="RNA POLYMERASE ECF-TYPE SIGMA FACTO"/>
    <property type="match status" value="1"/>
</dbReference>
<dbReference type="PANTHER" id="PTHR43133:SF63">
    <property type="entry name" value="RNA POLYMERASE SIGMA FACTOR FECI-RELATED"/>
    <property type="match status" value="1"/>
</dbReference>
<dbReference type="Gene3D" id="1.10.10.10">
    <property type="entry name" value="Winged helix-like DNA-binding domain superfamily/Winged helix DNA-binding domain"/>
    <property type="match status" value="1"/>
</dbReference>
<reference evidence="7 8" key="1">
    <citation type="submission" date="2018-11" db="EMBL/GenBank/DDBJ databases">
        <title>Genomic Encyclopedia of Type Strains, Phase IV (KMG-IV): sequencing the most valuable type-strain genomes for metagenomic binning, comparative biology and taxonomic classification.</title>
        <authorList>
            <person name="Goeker M."/>
        </authorList>
    </citation>
    <scope>NUCLEOTIDE SEQUENCE [LARGE SCALE GENOMIC DNA]</scope>
    <source>
        <strain evidence="7 8">DSM 5900</strain>
    </source>
</reference>
<dbReference type="InterPro" id="IPR013325">
    <property type="entry name" value="RNA_pol_sigma_r2"/>
</dbReference>
<evidence type="ECO:0000256" key="2">
    <source>
        <dbReference type="ARBA" id="ARBA00023015"/>
    </source>
</evidence>
<proteinExistence type="inferred from homology"/>
<sequence length="179" mass="20237">MTDRARHSLARLVEAHYEELRAFVRRRVGSASAAQDVVQETWLRVAAEPAERAPEPPRPLAQARAYIYRVAGNLAIDRLRRDRLELRHGAGLPLPLEQPGTEPGPDRVVAAREEMAILRQAIQELPERCRDAFLLYRGEGLTMRETALRLGISEKTVEKHVAKAMLHCRRRLAEAGIEP</sequence>
<evidence type="ECO:0000256" key="4">
    <source>
        <dbReference type="ARBA" id="ARBA00023163"/>
    </source>
</evidence>
<dbReference type="GO" id="GO:0006352">
    <property type="term" value="P:DNA-templated transcription initiation"/>
    <property type="evidence" value="ECO:0007669"/>
    <property type="project" value="InterPro"/>
</dbReference>
<protein>
    <submittedName>
        <fullName evidence="7">RNA polymerase sigma-70 factor (ECF subfamily)</fullName>
    </submittedName>
</protein>
<dbReference type="EMBL" id="RJKX01000014">
    <property type="protein sequence ID" value="ROP90769.1"/>
    <property type="molecule type" value="Genomic_DNA"/>
</dbReference>
<keyword evidence="4" id="KW-0804">Transcription</keyword>
<dbReference type="InterPro" id="IPR036388">
    <property type="entry name" value="WH-like_DNA-bd_sf"/>
</dbReference>
<evidence type="ECO:0000313" key="7">
    <source>
        <dbReference type="EMBL" id="ROP90769.1"/>
    </source>
</evidence>
<gene>
    <name evidence="7" type="ORF">EDC65_2627</name>
</gene>
<dbReference type="NCBIfam" id="TIGR02937">
    <property type="entry name" value="sigma70-ECF"/>
    <property type="match status" value="1"/>
</dbReference>
<dbReference type="OrthoDB" id="9794372at2"/>
<evidence type="ECO:0000313" key="8">
    <source>
        <dbReference type="Proteomes" id="UP000278222"/>
    </source>
</evidence>
<dbReference type="GO" id="GO:0016987">
    <property type="term" value="F:sigma factor activity"/>
    <property type="evidence" value="ECO:0007669"/>
    <property type="project" value="UniProtKB-KW"/>
</dbReference>
<keyword evidence="3" id="KW-0731">Sigma factor</keyword>
<comment type="caution">
    <text evidence="7">The sequence shown here is derived from an EMBL/GenBank/DDBJ whole genome shotgun (WGS) entry which is preliminary data.</text>
</comment>